<dbReference type="Proteomes" id="UP000054359">
    <property type="component" value="Unassembled WGS sequence"/>
</dbReference>
<dbReference type="AlphaFoldDB" id="A0A087UH09"/>
<protein>
    <submittedName>
        <fullName evidence="1">Uncharacterized protein</fullName>
    </submittedName>
</protein>
<evidence type="ECO:0000313" key="1">
    <source>
        <dbReference type="EMBL" id="KFM76648.1"/>
    </source>
</evidence>
<feature type="non-terminal residue" evidence="1">
    <location>
        <position position="43"/>
    </location>
</feature>
<evidence type="ECO:0000313" key="2">
    <source>
        <dbReference type="Proteomes" id="UP000054359"/>
    </source>
</evidence>
<proteinExistence type="predicted"/>
<dbReference type="EMBL" id="KK119750">
    <property type="protein sequence ID" value="KFM76648.1"/>
    <property type="molecule type" value="Genomic_DNA"/>
</dbReference>
<organism evidence="1 2">
    <name type="scientific">Stegodyphus mimosarum</name>
    <name type="common">African social velvet spider</name>
    <dbReference type="NCBI Taxonomy" id="407821"/>
    <lineage>
        <taxon>Eukaryota</taxon>
        <taxon>Metazoa</taxon>
        <taxon>Ecdysozoa</taxon>
        <taxon>Arthropoda</taxon>
        <taxon>Chelicerata</taxon>
        <taxon>Arachnida</taxon>
        <taxon>Araneae</taxon>
        <taxon>Araneomorphae</taxon>
        <taxon>Entelegynae</taxon>
        <taxon>Eresoidea</taxon>
        <taxon>Eresidae</taxon>
        <taxon>Stegodyphus</taxon>
    </lineage>
</organism>
<sequence>YINQHEYVTRLNMKFLSNKIQKKTQFKIHHPESNISDPLQTTN</sequence>
<feature type="non-terminal residue" evidence="1">
    <location>
        <position position="1"/>
    </location>
</feature>
<reference evidence="1 2" key="1">
    <citation type="submission" date="2013-11" db="EMBL/GenBank/DDBJ databases">
        <title>Genome sequencing of Stegodyphus mimosarum.</title>
        <authorList>
            <person name="Bechsgaard J."/>
        </authorList>
    </citation>
    <scope>NUCLEOTIDE SEQUENCE [LARGE SCALE GENOMIC DNA]</scope>
</reference>
<gene>
    <name evidence="1" type="ORF">X975_03742</name>
</gene>
<accession>A0A087UH09</accession>
<name>A0A087UH09_STEMI</name>
<keyword evidence="2" id="KW-1185">Reference proteome</keyword>